<sequence>MATNYNIVWSGPKLDDKMDYNYWELLMSTHLKAHNIWSFIEPGLQEQANAENQRKGQLALSQIQQGIDYSIFGKIANCKTAKDAWDTLKLSYKGVEKAQKSKLQSLRREYERYDMSSSETVQQYFSRITDLVNKMRVYGEDISESKVVEKILRTMPMKFDHVVTTIIESHDTDTMTVAELQGSIESHVSKILEKTEKGAEALKSQVNFNKVAESNQEVESRGRDNFNNRGRGNFRSRGCGNLRGRGRDNFNHWRNNKFRPNNQGRDGDSFVPAHRGRGRGGYQERSNVNCFHCGKYGHRVADCKFRQQANIAENQYQDIGENSNNPQSLFLTSNNFSEDENIWYLDTGCSNHMCGKKELFSLLDETITSTVKFGNNSDIPILGKGQIMIRLKDGSQNFISDVFYAPGLHHNLLSMGQLSEKGYNMQIHHGNCTLIDKSGRFIAKVKMTPNRLFPLKIQHEKYPCLSSIIPNDDWLWHMRFG</sequence>
<protein>
    <recommendedName>
        <fullName evidence="3">CCHC-type domain-containing protein</fullName>
    </recommendedName>
</protein>
<evidence type="ECO:0000259" key="3">
    <source>
        <dbReference type="PROSITE" id="PS50158"/>
    </source>
</evidence>
<organism evidence="4 5">
    <name type="scientific">Vigna angularis var. angularis</name>
    <dbReference type="NCBI Taxonomy" id="157739"/>
    <lineage>
        <taxon>Eukaryota</taxon>
        <taxon>Viridiplantae</taxon>
        <taxon>Streptophyta</taxon>
        <taxon>Embryophyta</taxon>
        <taxon>Tracheophyta</taxon>
        <taxon>Spermatophyta</taxon>
        <taxon>Magnoliopsida</taxon>
        <taxon>eudicotyledons</taxon>
        <taxon>Gunneridae</taxon>
        <taxon>Pentapetalae</taxon>
        <taxon>rosids</taxon>
        <taxon>fabids</taxon>
        <taxon>Fabales</taxon>
        <taxon>Fabaceae</taxon>
        <taxon>Papilionoideae</taxon>
        <taxon>50 kb inversion clade</taxon>
        <taxon>NPAAA clade</taxon>
        <taxon>indigoferoid/millettioid clade</taxon>
        <taxon>Phaseoleae</taxon>
        <taxon>Vigna</taxon>
    </lineage>
</organism>
<evidence type="ECO:0000313" key="4">
    <source>
        <dbReference type="EMBL" id="BAU02525.1"/>
    </source>
</evidence>
<dbReference type="PROSITE" id="PS50158">
    <property type="entry name" value="ZF_CCHC"/>
    <property type="match status" value="1"/>
</dbReference>
<gene>
    <name evidence="4" type="primary">Vigan.11G207300</name>
    <name evidence="4" type="ORF">VIGAN_11207300</name>
</gene>
<evidence type="ECO:0000256" key="1">
    <source>
        <dbReference type="PROSITE-ProRule" id="PRU00047"/>
    </source>
</evidence>
<evidence type="ECO:0000313" key="5">
    <source>
        <dbReference type="Proteomes" id="UP000291084"/>
    </source>
</evidence>
<feature type="region of interest" description="Disordered" evidence="2">
    <location>
        <begin position="213"/>
        <end position="232"/>
    </location>
</feature>
<name>A0A0S3TCF4_PHAAN</name>
<dbReference type="Proteomes" id="UP000291084">
    <property type="component" value="Chromosome 11"/>
</dbReference>
<dbReference type="Pfam" id="PF14223">
    <property type="entry name" value="Retrotran_gag_2"/>
    <property type="match status" value="1"/>
</dbReference>
<dbReference type="InterPro" id="IPR054722">
    <property type="entry name" value="PolX-like_BBD"/>
</dbReference>
<proteinExistence type="predicted"/>
<dbReference type="AlphaFoldDB" id="A0A0S3TCF4"/>
<dbReference type="Pfam" id="PF22936">
    <property type="entry name" value="Pol_BBD"/>
    <property type="match status" value="1"/>
</dbReference>
<accession>A0A0S3TCF4</accession>
<dbReference type="OrthoDB" id="1422378at2759"/>
<dbReference type="PANTHER" id="PTHR35317">
    <property type="entry name" value="OS04G0629600 PROTEIN"/>
    <property type="match status" value="1"/>
</dbReference>
<dbReference type="EMBL" id="AP015044">
    <property type="protein sequence ID" value="BAU02525.1"/>
    <property type="molecule type" value="Genomic_DNA"/>
</dbReference>
<reference evidence="4 5" key="1">
    <citation type="journal article" date="2015" name="Sci. Rep.">
        <title>The power of single molecule real-time sequencing technology in the de novo assembly of a eukaryotic genome.</title>
        <authorList>
            <person name="Sakai H."/>
            <person name="Naito K."/>
            <person name="Ogiso-Tanaka E."/>
            <person name="Takahashi Y."/>
            <person name="Iseki K."/>
            <person name="Muto C."/>
            <person name="Satou K."/>
            <person name="Teruya K."/>
            <person name="Shiroma A."/>
            <person name="Shimoji M."/>
            <person name="Hirano T."/>
            <person name="Itoh T."/>
            <person name="Kaga A."/>
            <person name="Tomooka N."/>
        </authorList>
    </citation>
    <scope>NUCLEOTIDE SEQUENCE [LARGE SCALE GENOMIC DNA]</scope>
    <source>
        <strain evidence="5">cv. Shumari</strain>
    </source>
</reference>
<dbReference type="SUPFAM" id="SSF57756">
    <property type="entry name" value="Retrovirus zinc finger-like domains"/>
    <property type="match status" value="1"/>
</dbReference>
<feature type="region of interest" description="Disordered" evidence="2">
    <location>
        <begin position="250"/>
        <end position="269"/>
    </location>
</feature>
<dbReference type="GO" id="GO:0003676">
    <property type="term" value="F:nucleic acid binding"/>
    <property type="evidence" value="ECO:0007669"/>
    <property type="project" value="InterPro"/>
</dbReference>
<keyword evidence="1" id="KW-0479">Metal-binding</keyword>
<feature type="domain" description="CCHC-type" evidence="3">
    <location>
        <begin position="290"/>
        <end position="304"/>
    </location>
</feature>
<evidence type="ECO:0000256" key="2">
    <source>
        <dbReference type="SAM" id="MobiDB-lite"/>
    </source>
</evidence>
<dbReference type="PANTHER" id="PTHR35317:SF35">
    <property type="entry name" value="DUF4219 DOMAIN-CONTAINING PROTEIN"/>
    <property type="match status" value="1"/>
</dbReference>
<keyword evidence="5" id="KW-1185">Reference proteome</keyword>
<dbReference type="InterPro" id="IPR036875">
    <property type="entry name" value="Znf_CCHC_sf"/>
</dbReference>
<dbReference type="InterPro" id="IPR001878">
    <property type="entry name" value="Znf_CCHC"/>
</dbReference>
<keyword evidence="1" id="KW-0862">Zinc</keyword>
<feature type="non-terminal residue" evidence="4">
    <location>
        <position position="481"/>
    </location>
</feature>
<dbReference type="GO" id="GO:0008270">
    <property type="term" value="F:zinc ion binding"/>
    <property type="evidence" value="ECO:0007669"/>
    <property type="project" value="UniProtKB-KW"/>
</dbReference>
<keyword evidence="1" id="KW-0863">Zinc-finger</keyword>